<gene>
    <name evidence="10" type="primary">tatA</name>
    <name evidence="10" type="ORF">MSIBF_A1670008</name>
    <name evidence="11" type="ORF">MSIBF_A4330004</name>
</gene>
<keyword evidence="4" id="KW-0812">Transmembrane</keyword>
<feature type="region of interest" description="Disordered" evidence="9">
    <location>
        <begin position="42"/>
        <end position="76"/>
    </location>
</feature>
<dbReference type="Gene3D" id="1.20.5.3310">
    <property type="match status" value="1"/>
</dbReference>
<dbReference type="HAMAP" id="MF_00236">
    <property type="entry name" value="TatA_E"/>
    <property type="match status" value="1"/>
</dbReference>
<dbReference type="PANTHER" id="PTHR42982">
    <property type="entry name" value="SEC-INDEPENDENT PROTEIN TRANSLOCASE PROTEIN TATA"/>
    <property type="match status" value="1"/>
</dbReference>
<dbReference type="EMBL" id="CCXY01000372">
    <property type="protein sequence ID" value="CEG13623.1"/>
    <property type="molecule type" value="Genomic_DNA"/>
</dbReference>
<name>A0A098E6Z3_9ZZZZ</name>
<evidence type="ECO:0000313" key="11">
    <source>
        <dbReference type="EMBL" id="CEG13623.1"/>
    </source>
</evidence>
<organism evidence="10">
    <name type="scientific">groundwater metagenome</name>
    <dbReference type="NCBI Taxonomy" id="717931"/>
    <lineage>
        <taxon>unclassified sequences</taxon>
        <taxon>metagenomes</taxon>
        <taxon>ecological metagenomes</taxon>
    </lineage>
</organism>
<evidence type="ECO:0000256" key="9">
    <source>
        <dbReference type="SAM" id="MobiDB-lite"/>
    </source>
</evidence>
<keyword evidence="5" id="KW-0653">Protein transport</keyword>
<protein>
    <submittedName>
        <fullName evidence="10">Sec-independent protein translocase protein TatA</fullName>
    </submittedName>
</protein>
<evidence type="ECO:0000256" key="3">
    <source>
        <dbReference type="ARBA" id="ARBA00022475"/>
    </source>
</evidence>
<evidence type="ECO:0000256" key="8">
    <source>
        <dbReference type="ARBA" id="ARBA00023136"/>
    </source>
</evidence>
<sequence>MFGLGWQELLFVLVILLLLFGAAKLPELAKSLGKAKKEFEKGIKGEEENKGKEGSNKEAPKSASESVKKDAPKFEN</sequence>
<evidence type="ECO:0000256" key="2">
    <source>
        <dbReference type="ARBA" id="ARBA00022448"/>
    </source>
</evidence>
<dbReference type="NCBIfam" id="TIGR01411">
    <property type="entry name" value="tatAE"/>
    <property type="match status" value="1"/>
</dbReference>
<reference evidence="10" key="1">
    <citation type="submission" date="2014-09" db="EMBL/GenBank/DDBJ databases">
        <authorList>
            <person name="Probst J Alexander"/>
        </authorList>
    </citation>
    <scope>NUCLEOTIDE SEQUENCE</scope>
</reference>
<dbReference type="AlphaFoldDB" id="A0A098E6Z3"/>
<dbReference type="EMBL" id="CCXY01000076">
    <property type="protein sequence ID" value="CEG11748.1"/>
    <property type="molecule type" value="Genomic_DNA"/>
</dbReference>
<evidence type="ECO:0000256" key="7">
    <source>
        <dbReference type="ARBA" id="ARBA00023010"/>
    </source>
</evidence>
<comment type="subcellular location">
    <subcellularLocation>
        <location evidence="1">Cell membrane</location>
        <topology evidence="1">Single-pass membrane protein</topology>
    </subcellularLocation>
</comment>
<evidence type="ECO:0000256" key="1">
    <source>
        <dbReference type="ARBA" id="ARBA00004162"/>
    </source>
</evidence>
<proteinExistence type="inferred from homology"/>
<accession>A0A098E6Z3</accession>
<evidence type="ECO:0000256" key="4">
    <source>
        <dbReference type="ARBA" id="ARBA00022692"/>
    </source>
</evidence>
<evidence type="ECO:0000313" key="10">
    <source>
        <dbReference type="EMBL" id="CEG11748.1"/>
    </source>
</evidence>
<keyword evidence="7" id="KW-0811">Translocation</keyword>
<dbReference type="Pfam" id="PF02416">
    <property type="entry name" value="TatA_B_E"/>
    <property type="match status" value="1"/>
</dbReference>
<keyword evidence="6" id="KW-1133">Transmembrane helix</keyword>
<dbReference type="GO" id="GO:0005886">
    <property type="term" value="C:plasma membrane"/>
    <property type="evidence" value="ECO:0007669"/>
    <property type="project" value="UniProtKB-SubCell"/>
</dbReference>
<dbReference type="GO" id="GO:0043953">
    <property type="term" value="P:protein transport by the Tat complex"/>
    <property type="evidence" value="ECO:0007669"/>
    <property type="project" value="InterPro"/>
</dbReference>
<keyword evidence="2" id="KW-0813">Transport</keyword>
<dbReference type="PANTHER" id="PTHR42982:SF1">
    <property type="entry name" value="SEC-INDEPENDENT PROTEIN TRANSLOCASE PROTEIN TATA"/>
    <property type="match status" value="1"/>
</dbReference>
<evidence type="ECO:0000256" key="6">
    <source>
        <dbReference type="ARBA" id="ARBA00022989"/>
    </source>
</evidence>
<dbReference type="InterPro" id="IPR006312">
    <property type="entry name" value="TatA/E"/>
</dbReference>
<keyword evidence="8" id="KW-0472">Membrane</keyword>
<evidence type="ECO:0000256" key="5">
    <source>
        <dbReference type="ARBA" id="ARBA00022927"/>
    </source>
</evidence>
<keyword evidence="3" id="KW-1003">Cell membrane</keyword>
<dbReference type="InterPro" id="IPR003369">
    <property type="entry name" value="TatA/B/E"/>
</dbReference>